<dbReference type="Proteomes" id="UP001317742">
    <property type="component" value="Chromosome"/>
</dbReference>
<evidence type="ECO:0000313" key="6">
    <source>
        <dbReference type="Proteomes" id="UP001317742"/>
    </source>
</evidence>
<gene>
    <name evidence="5" type="ORF">SYK_30630</name>
</gene>
<name>A0ABM8B4M1_9BACT</name>
<evidence type="ECO:0000259" key="4">
    <source>
        <dbReference type="Pfam" id="PF01168"/>
    </source>
</evidence>
<accession>A0ABM8B4M1</accession>
<evidence type="ECO:0000256" key="3">
    <source>
        <dbReference type="ARBA" id="ARBA00023235"/>
    </source>
</evidence>
<sequence length="352" mass="38390">MKTPYLEINLSKLHSNAKELISMFGAKGIQITAVTKSFLGEPQIANCFVSAGISSLGDSRIENIIRMKKAGVQAQFLLIRTPSASESRDVVTYADGSLNTELFVIEELSKSALEKDLVHDIILMVEMGDLREGILRQDLNKTIEEVRQMKGVRLIGLGTNMACLNGVKPTKTNMDHFSSLADTCEKKYGINFHIISGGNSANFDWMLQNDNTGRTNNVRLGESLLLGRESLSRKHIEGLHLDAISLVAEVIESKIKPSLPEGETGLDAFGNTPHVEDKGKILRTIVALGKQDVHVAGLIPLIDVDILGSSSDHVILDATRTPLQVGDHVRFSVNYTAFLSSMTSPFVGSVFT</sequence>
<dbReference type="SUPFAM" id="SSF51419">
    <property type="entry name" value="PLP-binding barrel"/>
    <property type="match status" value="1"/>
</dbReference>
<feature type="domain" description="Alanine racemase N-terminal" evidence="4">
    <location>
        <begin position="8"/>
        <end position="225"/>
    </location>
</feature>
<dbReference type="Gene3D" id="3.20.20.10">
    <property type="entry name" value="Alanine racemase"/>
    <property type="match status" value="1"/>
</dbReference>
<dbReference type="EMBL" id="AP026709">
    <property type="protein sequence ID" value="BDQ38703.1"/>
    <property type="molecule type" value="Genomic_DNA"/>
</dbReference>
<comment type="cofactor">
    <cofactor evidence="1">
        <name>pyridoxal 5'-phosphate</name>
        <dbReference type="ChEBI" id="CHEBI:597326"/>
    </cofactor>
</comment>
<dbReference type="InterPro" id="IPR000821">
    <property type="entry name" value="Ala_racemase"/>
</dbReference>
<dbReference type="CDD" id="cd06815">
    <property type="entry name" value="PLPDE_III_AR_like_1"/>
    <property type="match status" value="1"/>
</dbReference>
<evidence type="ECO:0000256" key="2">
    <source>
        <dbReference type="ARBA" id="ARBA00022898"/>
    </source>
</evidence>
<evidence type="ECO:0000313" key="5">
    <source>
        <dbReference type="EMBL" id="BDQ38703.1"/>
    </source>
</evidence>
<keyword evidence="3" id="KW-0413">Isomerase</keyword>
<dbReference type="RefSeq" id="WP_281761197.1">
    <property type="nucleotide sequence ID" value="NZ_AP026709.1"/>
</dbReference>
<dbReference type="InterPro" id="IPR001608">
    <property type="entry name" value="Ala_racemase_N"/>
</dbReference>
<organism evidence="5 6">
    <name type="scientific">Pseudodesulfovibrio nedwellii</name>
    <dbReference type="NCBI Taxonomy" id="2973072"/>
    <lineage>
        <taxon>Bacteria</taxon>
        <taxon>Pseudomonadati</taxon>
        <taxon>Thermodesulfobacteriota</taxon>
        <taxon>Desulfovibrionia</taxon>
        <taxon>Desulfovibrionales</taxon>
        <taxon>Desulfovibrionaceae</taxon>
    </lineage>
</organism>
<dbReference type="PANTHER" id="PTHR30511">
    <property type="entry name" value="ALANINE RACEMASE"/>
    <property type="match status" value="1"/>
</dbReference>
<dbReference type="PANTHER" id="PTHR30511:SF3">
    <property type="entry name" value="LYSINE RACEMASE"/>
    <property type="match status" value="1"/>
</dbReference>
<dbReference type="Pfam" id="PF01168">
    <property type="entry name" value="Ala_racemase_N"/>
    <property type="match status" value="1"/>
</dbReference>
<proteinExistence type="predicted"/>
<reference evidence="5 6" key="1">
    <citation type="submission" date="2022-08" db="EMBL/GenBank/DDBJ databases">
        <title>Genome Sequence of the sulphate-reducing bacterium, Pseudodesulfovibrio sp. SYK.</title>
        <authorList>
            <person name="Kondo R."/>
            <person name="Kataoka T."/>
        </authorList>
    </citation>
    <scope>NUCLEOTIDE SEQUENCE [LARGE SCALE GENOMIC DNA]</scope>
    <source>
        <strain evidence="5 6">SYK</strain>
    </source>
</reference>
<keyword evidence="2" id="KW-0663">Pyridoxal phosphate</keyword>
<dbReference type="InterPro" id="IPR029066">
    <property type="entry name" value="PLP-binding_barrel"/>
</dbReference>
<keyword evidence="6" id="KW-1185">Reference proteome</keyword>
<evidence type="ECO:0000256" key="1">
    <source>
        <dbReference type="ARBA" id="ARBA00001933"/>
    </source>
</evidence>
<protein>
    <submittedName>
        <fullName evidence="5">Alanine racemase</fullName>
    </submittedName>
</protein>